<accession>A0A9P5ZQT7</accession>
<dbReference type="Proteomes" id="UP000807025">
    <property type="component" value="Unassembled WGS sequence"/>
</dbReference>
<dbReference type="EMBL" id="MU154596">
    <property type="protein sequence ID" value="KAF9492777.1"/>
    <property type="molecule type" value="Genomic_DNA"/>
</dbReference>
<name>A0A9P5ZQT7_PLEER</name>
<sequence length="69" mass="7542">MSSTQLSRTHTIAGPDEQERKEKGTLSRTRKLVPGVLCSAQFFNIFIGNTVVVSLPLLGEDLHFTPGTL</sequence>
<feature type="compositionally biased region" description="Polar residues" evidence="1">
    <location>
        <begin position="1"/>
        <end position="10"/>
    </location>
</feature>
<dbReference type="AlphaFoldDB" id="A0A9P5ZQT7"/>
<evidence type="ECO:0000313" key="3">
    <source>
        <dbReference type="EMBL" id="KAF9492777.1"/>
    </source>
</evidence>
<reference evidence="3" key="1">
    <citation type="submission" date="2020-11" db="EMBL/GenBank/DDBJ databases">
        <authorList>
            <consortium name="DOE Joint Genome Institute"/>
            <person name="Ahrendt S."/>
            <person name="Riley R."/>
            <person name="Andreopoulos W."/>
            <person name="Labutti K."/>
            <person name="Pangilinan J."/>
            <person name="Ruiz-Duenas F.J."/>
            <person name="Barrasa J.M."/>
            <person name="Sanchez-Garcia M."/>
            <person name="Camarero S."/>
            <person name="Miyauchi S."/>
            <person name="Serrano A."/>
            <person name="Linde D."/>
            <person name="Babiker R."/>
            <person name="Drula E."/>
            <person name="Ayuso-Fernandez I."/>
            <person name="Pacheco R."/>
            <person name="Padilla G."/>
            <person name="Ferreira P."/>
            <person name="Barriuso J."/>
            <person name="Kellner H."/>
            <person name="Castanera R."/>
            <person name="Alfaro M."/>
            <person name="Ramirez L."/>
            <person name="Pisabarro A.G."/>
            <person name="Kuo A."/>
            <person name="Tritt A."/>
            <person name="Lipzen A."/>
            <person name="He G."/>
            <person name="Yan M."/>
            <person name="Ng V."/>
            <person name="Cullen D."/>
            <person name="Martin F."/>
            <person name="Rosso M.-N."/>
            <person name="Henrissat B."/>
            <person name="Hibbett D."/>
            <person name="Martinez A.T."/>
            <person name="Grigoriev I.V."/>
        </authorList>
    </citation>
    <scope>NUCLEOTIDE SEQUENCE</scope>
    <source>
        <strain evidence="3">ATCC 90797</strain>
    </source>
</reference>
<gene>
    <name evidence="3" type="ORF">BDN71DRAFT_1509226</name>
</gene>
<keyword evidence="2" id="KW-0472">Membrane</keyword>
<evidence type="ECO:0000313" key="4">
    <source>
        <dbReference type="Proteomes" id="UP000807025"/>
    </source>
</evidence>
<keyword evidence="2" id="KW-1133">Transmembrane helix</keyword>
<dbReference type="OrthoDB" id="440755at2759"/>
<feature type="transmembrane region" description="Helical" evidence="2">
    <location>
        <begin position="32"/>
        <end position="59"/>
    </location>
</feature>
<organism evidence="3 4">
    <name type="scientific">Pleurotus eryngii</name>
    <name type="common">Boletus of the steppes</name>
    <dbReference type="NCBI Taxonomy" id="5323"/>
    <lineage>
        <taxon>Eukaryota</taxon>
        <taxon>Fungi</taxon>
        <taxon>Dikarya</taxon>
        <taxon>Basidiomycota</taxon>
        <taxon>Agaricomycotina</taxon>
        <taxon>Agaricomycetes</taxon>
        <taxon>Agaricomycetidae</taxon>
        <taxon>Agaricales</taxon>
        <taxon>Pleurotineae</taxon>
        <taxon>Pleurotaceae</taxon>
        <taxon>Pleurotus</taxon>
    </lineage>
</organism>
<protein>
    <submittedName>
        <fullName evidence="3">Uncharacterized protein</fullName>
    </submittedName>
</protein>
<evidence type="ECO:0000256" key="1">
    <source>
        <dbReference type="SAM" id="MobiDB-lite"/>
    </source>
</evidence>
<comment type="caution">
    <text evidence="3">The sequence shown here is derived from an EMBL/GenBank/DDBJ whole genome shotgun (WGS) entry which is preliminary data.</text>
</comment>
<keyword evidence="4" id="KW-1185">Reference proteome</keyword>
<evidence type="ECO:0000256" key="2">
    <source>
        <dbReference type="SAM" id="Phobius"/>
    </source>
</evidence>
<keyword evidence="2" id="KW-0812">Transmembrane</keyword>
<proteinExistence type="predicted"/>
<feature type="region of interest" description="Disordered" evidence="1">
    <location>
        <begin position="1"/>
        <end position="26"/>
    </location>
</feature>